<evidence type="ECO:0000259" key="4">
    <source>
        <dbReference type="PROSITE" id="PS51184"/>
    </source>
</evidence>
<evidence type="ECO:0000313" key="5">
    <source>
        <dbReference type="EMBL" id="ELK31050.1"/>
    </source>
</evidence>
<accession>L5LYF5</accession>
<dbReference type="GO" id="GO:0005634">
    <property type="term" value="C:nucleus"/>
    <property type="evidence" value="ECO:0007669"/>
    <property type="project" value="TreeGrafter"/>
</dbReference>
<sequence>MREKHQSAASCTSPTRDVPETQAHALDRNRTRDLSVVRTNQCAGEFVIIFPWAYHSGYNQGYTLAEAVNFCTADWLPAGRQCTEHYRQLQRYCVFSYEKLICKMAAFPEKYQYTLDGLLIILHNLKIRAESCDSWVNKVGMALEVENGQKCSFEELRALESETYEKCFSNSELFQHLKNCLDEAEACITQVLGLISGQEARIETPQLTLTKLHILLEQMGSLPCAMDEIRAVKGLLFRGAKVVSSPSVDMTEAELQELLTIAEHWEKKAHFCLEASQKYRPATLETIIHEAENIPVEKLEHQGSLTKVQTLQKLQQQQQKVNLGRKCQDLVQEEVEPKKPRAQELNLRRFKRRKGMRRKKMMIIYS</sequence>
<reference evidence="6" key="1">
    <citation type="journal article" date="2013" name="Science">
        <title>Comparative analysis of bat genomes provides insight into the evolution of flight and immunity.</title>
        <authorList>
            <person name="Zhang G."/>
            <person name="Cowled C."/>
            <person name="Shi Z."/>
            <person name="Huang Z."/>
            <person name="Bishop-Lilly K.A."/>
            <person name="Fang X."/>
            <person name="Wynne J.W."/>
            <person name="Xiong Z."/>
            <person name="Baker M.L."/>
            <person name="Zhao W."/>
            <person name="Tachedjian M."/>
            <person name="Zhu Y."/>
            <person name="Zhou P."/>
            <person name="Jiang X."/>
            <person name="Ng J."/>
            <person name="Yang L."/>
            <person name="Wu L."/>
            <person name="Xiao J."/>
            <person name="Feng Y."/>
            <person name="Chen Y."/>
            <person name="Sun X."/>
            <person name="Zhang Y."/>
            <person name="Marsh G.A."/>
            <person name="Crameri G."/>
            <person name="Broder C.C."/>
            <person name="Frey K.G."/>
            <person name="Wang L.F."/>
            <person name="Wang J."/>
        </authorList>
    </citation>
    <scope>NUCLEOTIDE SEQUENCE [LARGE SCALE GENOMIC DNA]</scope>
</reference>
<evidence type="ECO:0000256" key="3">
    <source>
        <dbReference type="SAM" id="MobiDB-lite"/>
    </source>
</evidence>
<dbReference type="Pfam" id="PF02373">
    <property type="entry name" value="JmjC"/>
    <property type="match status" value="1"/>
</dbReference>
<keyword evidence="5" id="KW-0808">Transferase</keyword>
<proteinExistence type="predicted"/>
<dbReference type="PANTHER" id="PTHR10694:SF33">
    <property type="entry name" value="LYSINE-SPECIFIC DEMETHYLASE 5"/>
    <property type="match status" value="1"/>
</dbReference>
<dbReference type="Pfam" id="PF08429">
    <property type="entry name" value="PLU-1"/>
    <property type="match status" value="1"/>
</dbReference>
<keyword evidence="2" id="KW-0408">Iron</keyword>
<gene>
    <name evidence="5" type="ORF">MDA_GLEAN10001790</name>
</gene>
<dbReference type="EMBL" id="KB106382">
    <property type="protein sequence ID" value="ELK31050.1"/>
    <property type="molecule type" value="Genomic_DNA"/>
</dbReference>
<dbReference type="GO" id="GO:0034647">
    <property type="term" value="F:histone H3K4me/H3K4me2/H3K4me3 demethylase activity"/>
    <property type="evidence" value="ECO:0007669"/>
    <property type="project" value="TreeGrafter"/>
</dbReference>
<feature type="domain" description="JmjC" evidence="4">
    <location>
        <begin position="1"/>
        <end position="87"/>
    </location>
</feature>
<keyword evidence="5" id="KW-0489">Methyltransferase</keyword>
<dbReference type="InterPro" id="IPR003347">
    <property type="entry name" value="JmjC_dom"/>
</dbReference>
<keyword evidence="1" id="KW-0479">Metal-binding</keyword>
<dbReference type="Gene3D" id="2.60.120.650">
    <property type="entry name" value="Cupin"/>
    <property type="match status" value="1"/>
</dbReference>
<dbReference type="InterPro" id="IPR048615">
    <property type="entry name" value="KDM5_C-hel"/>
</dbReference>
<dbReference type="AlphaFoldDB" id="L5LYF5"/>
<dbReference type="Proteomes" id="UP000010556">
    <property type="component" value="Unassembled WGS sequence"/>
</dbReference>
<dbReference type="GO" id="GO:0006355">
    <property type="term" value="P:regulation of DNA-templated transcription"/>
    <property type="evidence" value="ECO:0007669"/>
    <property type="project" value="TreeGrafter"/>
</dbReference>
<dbReference type="GO" id="GO:0046872">
    <property type="term" value="F:metal ion binding"/>
    <property type="evidence" value="ECO:0007669"/>
    <property type="project" value="UniProtKB-KW"/>
</dbReference>
<evidence type="ECO:0000313" key="6">
    <source>
        <dbReference type="Proteomes" id="UP000010556"/>
    </source>
</evidence>
<dbReference type="SUPFAM" id="SSF51197">
    <property type="entry name" value="Clavaminate synthase-like"/>
    <property type="match status" value="1"/>
</dbReference>
<name>L5LYF5_MYODS</name>
<protein>
    <submittedName>
        <fullName evidence="5">Lysine-specific demethylase 5D</fullName>
    </submittedName>
</protein>
<dbReference type="GO" id="GO:0008168">
    <property type="term" value="F:methyltransferase activity"/>
    <property type="evidence" value="ECO:0007669"/>
    <property type="project" value="UniProtKB-KW"/>
</dbReference>
<dbReference type="GO" id="GO:0032259">
    <property type="term" value="P:methylation"/>
    <property type="evidence" value="ECO:0007669"/>
    <property type="project" value="UniProtKB-KW"/>
</dbReference>
<dbReference type="Pfam" id="PF21323">
    <property type="entry name" value="KDM5_C-hel"/>
    <property type="match status" value="1"/>
</dbReference>
<dbReference type="InterPro" id="IPR013637">
    <property type="entry name" value="Lys_sp_deMease-like_dom"/>
</dbReference>
<dbReference type="GO" id="GO:0000785">
    <property type="term" value="C:chromatin"/>
    <property type="evidence" value="ECO:0007669"/>
    <property type="project" value="TreeGrafter"/>
</dbReference>
<dbReference type="PROSITE" id="PS51184">
    <property type="entry name" value="JMJC"/>
    <property type="match status" value="1"/>
</dbReference>
<dbReference type="PANTHER" id="PTHR10694">
    <property type="entry name" value="LYSINE-SPECIFIC DEMETHYLASE"/>
    <property type="match status" value="1"/>
</dbReference>
<organism evidence="5 6">
    <name type="scientific">Myotis davidii</name>
    <name type="common">David's myotis</name>
    <dbReference type="NCBI Taxonomy" id="225400"/>
    <lineage>
        <taxon>Eukaryota</taxon>
        <taxon>Metazoa</taxon>
        <taxon>Chordata</taxon>
        <taxon>Craniata</taxon>
        <taxon>Vertebrata</taxon>
        <taxon>Euteleostomi</taxon>
        <taxon>Mammalia</taxon>
        <taxon>Eutheria</taxon>
        <taxon>Laurasiatheria</taxon>
        <taxon>Chiroptera</taxon>
        <taxon>Yangochiroptera</taxon>
        <taxon>Vespertilionidae</taxon>
        <taxon>Myotis</taxon>
    </lineage>
</organism>
<evidence type="ECO:0000256" key="2">
    <source>
        <dbReference type="ARBA" id="ARBA00023004"/>
    </source>
</evidence>
<keyword evidence="6" id="KW-1185">Reference proteome</keyword>
<feature type="region of interest" description="Disordered" evidence="3">
    <location>
        <begin position="1"/>
        <end position="24"/>
    </location>
</feature>
<evidence type="ECO:0000256" key="1">
    <source>
        <dbReference type="ARBA" id="ARBA00022723"/>
    </source>
</evidence>